<evidence type="ECO:0000256" key="1">
    <source>
        <dbReference type="SAM" id="MobiDB-lite"/>
    </source>
</evidence>
<proteinExistence type="predicted"/>
<dbReference type="Proteomes" id="UP000324222">
    <property type="component" value="Unassembled WGS sequence"/>
</dbReference>
<organism evidence="2 3">
    <name type="scientific">Portunus trituberculatus</name>
    <name type="common">Swimming crab</name>
    <name type="synonym">Neptunus trituberculatus</name>
    <dbReference type="NCBI Taxonomy" id="210409"/>
    <lineage>
        <taxon>Eukaryota</taxon>
        <taxon>Metazoa</taxon>
        <taxon>Ecdysozoa</taxon>
        <taxon>Arthropoda</taxon>
        <taxon>Crustacea</taxon>
        <taxon>Multicrustacea</taxon>
        <taxon>Malacostraca</taxon>
        <taxon>Eumalacostraca</taxon>
        <taxon>Eucarida</taxon>
        <taxon>Decapoda</taxon>
        <taxon>Pleocyemata</taxon>
        <taxon>Brachyura</taxon>
        <taxon>Eubrachyura</taxon>
        <taxon>Portunoidea</taxon>
        <taxon>Portunidae</taxon>
        <taxon>Portuninae</taxon>
        <taxon>Portunus</taxon>
    </lineage>
</organism>
<protein>
    <submittedName>
        <fullName evidence="2">Uncharacterized protein</fullName>
    </submittedName>
</protein>
<dbReference type="AlphaFoldDB" id="A0A5B7ECB9"/>
<gene>
    <name evidence="2" type="ORF">E2C01_024259</name>
</gene>
<accession>A0A5B7ECB9</accession>
<sequence>MGLSSTSSCLGFPRQDVAARCWVTGAHQMGDLWPGWRPAPPPPPSSRQFFTSTLNRQRIIMSVDRCGMEEVVTGEGRGSRGYSGLRPCRVSTTTISYIWTAAPAALITPATVTTPPPQPIPAKAAGEALGGRRPTHG</sequence>
<evidence type="ECO:0000313" key="3">
    <source>
        <dbReference type="Proteomes" id="UP000324222"/>
    </source>
</evidence>
<feature type="region of interest" description="Disordered" evidence="1">
    <location>
        <begin position="112"/>
        <end position="137"/>
    </location>
</feature>
<name>A0A5B7ECB9_PORTR</name>
<evidence type="ECO:0000313" key="2">
    <source>
        <dbReference type="EMBL" id="MPC30987.1"/>
    </source>
</evidence>
<keyword evidence="3" id="KW-1185">Reference proteome</keyword>
<comment type="caution">
    <text evidence="2">The sequence shown here is derived from an EMBL/GenBank/DDBJ whole genome shotgun (WGS) entry which is preliminary data.</text>
</comment>
<dbReference type="EMBL" id="VSRR010002347">
    <property type="protein sequence ID" value="MPC30987.1"/>
    <property type="molecule type" value="Genomic_DNA"/>
</dbReference>
<reference evidence="2 3" key="1">
    <citation type="submission" date="2019-05" db="EMBL/GenBank/DDBJ databases">
        <title>Another draft genome of Portunus trituberculatus and its Hox gene families provides insights of decapod evolution.</title>
        <authorList>
            <person name="Jeong J.-H."/>
            <person name="Song I."/>
            <person name="Kim S."/>
            <person name="Choi T."/>
            <person name="Kim D."/>
            <person name="Ryu S."/>
            <person name="Kim W."/>
        </authorList>
    </citation>
    <scope>NUCLEOTIDE SEQUENCE [LARGE SCALE GENOMIC DNA]</scope>
    <source>
        <tissue evidence="2">Muscle</tissue>
    </source>
</reference>